<evidence type="ECO:0000313" key="12">
    <source>
        <dbReference type="EMBL" id="KAJ7786269.1"/>
    </source>
</evidence>
<feature type="compositionally biased region" description="Basic residues" evidence="11">
    <location>
        <begin position="328"/>
        <end position="351"/>
    </location>
</feature>
<comment type="caution">
    <text evidence="12">The sequence shown here is derived from an EMBL/GenBank/DDBJ whole genome shotgun (WGS) entry which is preliminary data.</text>
</comment>
<dbReference type="GO" id="GO:0000462">
    <property type="term" value="P:maturation of SSU-rRNA from tricistronic rRNA transcript (SSU-rRNA, 5.8S rRNA, LSU-rRNA)"/>
    <property type="evidence" value="ECO:0007669"/>
    <property type="project" value="TreeGrafter"/>
</dbReference>
<protein>
    <recommendedName>
        <fullName evidence="9">rRNA biogenesis protein RRP36</fullName>
    </recommendedName>
</protein>
<feature type="compositionally biased region" description="Acidic residues" evidence="11">
    <location>
        <begin position="120"/>
        <end position="131"/>
    </location>
</feature>
<evidence type="ECO:0000256" key="3">
    <source>
        <dbReference type="ARBA" id="ARBA00022517"/>
    </source>
</evidence>
<feature type="coiled-coil region" evidence="10">
    <location>
        <begin position="212"/>
        <end position="261"/>
    </location>
</feature>
<evidence type="ECO:0000256" key="10">
    <source>
        <dbReference type="SAM" id="Coils"/>
    </source>
</evidence>
<comment type="subcellular location">
    <subcellularLocation>
        <location evidence="1 9">Nucleus</location>
        <location evidence="1 9">Nucleolus</location>
    </subcellularLocation>
</comment>
<feature type="compositionally biased region" description="Acidic residues" evidence="11">
    <location>
        <begin position="88"/>
        <end position="105"/>
    </location>
</feature>
<dbReference type="InterPro" id="IPR009292">
    <property type="entry name" value="RRP36"/>
</dbReference>
<feature type="region of interest" description="Disordered" evidence="11">
    <location>
        <begin position="1"/>
        <end position="172"/>
    </location>
</feature>
<comment type="subunit">
    <text evidence="9">Associates with 90S and pre-40S pre-ribosomal particles.</text>
</comment>
<keyword evidence="7 9" id="KW-0687">Ribonucleoprotein</keyword>
<evidence type="ECO:0000256" key="5">
    <source>
        <dbReference type="ARBA" id="ARBA00023054"/>
    </source>
</evidence>
<feature type="region of interest" description="Disordered" evidence="11">
    <location>
        <begin position="316"/>
        <end position="367"/>
    </location>
</feature>
<dbReference type="Proteomes" id="UP001215598">
    <property type="component" value="Unassembled WGS sequence"/>
</dbReference>
<proteinExistence type="inferred from homology"/>
<reference evidence="12" key="1">
    <citation type="submission" date="2023-03" db="EMBL/GenBank/DDBJ databases">
        <title>Massive genome expansion in bonnet fungi (Mycena s.s.) driven by repeated elements and novel gene families across ecological guilds.</title>
        <authorList>
            <consortium name="Lawrence Berkeley National Laboratory"/>
            <person name="Harder C.B."/>
            <person name="Miyauchi S."/>
            <person name="Viragh M."/>
            <person name="Kuo A."/>
            <person name="Thoen E."/>
            <person name="Andreopoulos B."/>
            <person name="Lu D."/>
            <person name="Skrede I."/>
            <person name="Drula E."/>
            <person name="Henrissat B."/>
            <person name="Morin E."/>
            <person name="Kohler A."/>
            <person name="Barry K."/>
            <person name="LaButti K."/>
            <person name="Morin E."/>
            <person name="Salamov A."/>
            <person name="Lipzen A."/>
            <person name="Mereny Z."/>
            <person name="Hegedus B."/>
            <person name="Baldrian P."/>
            <person name="Stursova M."/>
            <person name="Weitz H."/>
            <person name="Taylor A."/>
            <person name="Grigoriev I.V."/>
            <person name="Nagy L.G."/>
            <person name="Martin F."/>
            <person name="Kauserud H."/>
        </authorList>
    </citation>
    <scope>NUCLEOTIDE SEQUENCE</scope>
    <source>
        <strain evidence="12">CBHHK182m</strain>
    </source>
</reference>
<feature type="compositionally biased region" description="Low complexity" evidence="11">
    <location>
        <begin position="31"/>
        <end position="44"/>
    </location>
</feature>
<evidence type="ECO:0000256" key="8">
    <source>
        <dbReference type="ARBA" id="ARBA00025053"/>
    </source>
</evidence>
<keyword evidence="4 9" id="KW-0698">rRNA processing</keyword>
<dbReference type="GO" id="GO:0030686">
    <property type="term" value="C:90S preribosome"/>
    <property type="evidence" value="ECO:0007669"/>
    <property type="project" value="TreeGrafter"/>
</dbReference>
<feature type="compositionally biased region" description="Acidic residues" evidence="11">
    <location>
        <begin position="45"/>
        <end position="79"/>
    </location>
</feature>
<accession>A0AAD7P2U5</accession>
<evidence type="ECO:0000256" key="9">
    <source>
        <dbReference type="RuleBase" id="RU368027"/>
    </source>
</evidence>
<evidence type="ECO:0000256" key="2">
    <source>
        <dbReference type="ARBA" id="ARBA00009418"/>
    </source>
</evidence>
<sequence>MPRRPRSTSRAAPKNKIVNAAARASDDIKTFPKTSKPKTPVSSSEADESEQEDGDPEEGSDEEAESSEEAAALEDDEDVDAPRISQWVDDDDLDPNVYQSDEETPEDRNAAGPSQLADVSDSESEDSEDEKPEAVSLKGKEKEKPEWSIQPRHDIAKRAHKHAPVEVTSKRPVTRRRTVVEVKTIQPRDPRFLPLAGEFSPQKFQEQYGFLADAHKTELRTLRENLKAARKLLVSSPRDLRADREAEVSRLEMAVKRAESMVNKDRRAKVDQEALTKLNEAERAKRKEGKGEWWMKEADKKQFLVRARYDALAAEGGKRAVKKAIEKKQKKIGQKEKKSRPFAKGSGLKRKPPGDNDGGPPQKRHKS</sequence>
<evidence type="ECO:0000256" key="6">
    <source>
        <dbReference type="ARBA" id="ARBA00023242"/>
    </source>
</evidence>
<evidence type="ECO:0000313" key="13">
    <source>
        <dbReference type="Proteomes" id="UP001215598"/>
    </source>
</evidence>
<comment type="similarity">
    <text evidence="2 9">Belongs to the RRP36 family.</text>
</comment>
<dbReference type="PANTHER" id="PTHR21738:SF0">
    <property type="entry name" value="RIBOSOMAL RNA PROCESSING PROTEIN 36 HOMOLOG"/>
    <property type="match status" value="1"/>
</dbReference>
<dbReference type="EMBL" id="JARKIB010000001">
    <property type="protein sequence ID" value="KAJ7786269.1"/>
    <property type="molecule type" value="Genomic_DNA"/>
</dbReference>
<comment type="function">
    <text evidence="8 9">Component of the 90S pre-ribosome involved in the maturation of rRNAs. Required for early cleavages of the pre-RNAs in the 40S ribosomal subunit maturation pathway.</text>
</comment>
<evidence type="ECO:0000256" key="4">
    <source>
        <dbReference type="ARBA" id="ARBA00022552"/>
    </source>
</evidence>
<keyword evidence="3 9" id="KW-0690">Ribosome biogenesis</keyword>
<dbReference type="AlphaFoldDB" id="A0AAD7P2U5"/>
<feature type="compositionally biased region" description="Basic and acidic residues" evidence="11">
    <location>
        <begin position="138"/>
        <end position="157"/>
    </location>
</feature>
<keyword evidence="5 10" id="KW-0175">Coiled coil</keyword>
<dbReference type="Pfam" id="PF06102">
    <property type="entry name" value="RRP36"/>
    <property type="match status" value="1"/>
</dbReference>
<dbReference type="PANTHER" id="PTHR21738">
    <property type="entry name" value="RIBOSOMAL RNA PROCESSING PROTEIN 36 HOMOLOG"/>
    <property type="match status" value="1"/>
</dbReference>
<organism evidence="12 13">
    <name type="scientific">Mycena metata</name>
    <dbReference type="NCBI Taxonomy" id="1033252"/>
    <lineage>
        <taxon>Eukaryota</taxon>
        <taxon>Fungi</taxon>
        <taxon>Dikarya</taxon>
        <taxon>Basidiomycota</taxon>
        <taxon>Agaricomycotina</taxon>
        <taxon>Agaricomycetes</taxon>
        <taxon>Agaricomycetidae</taxon>
        <taxon>Agaricales</taxon>
        <taxon>Marasmiineae</taxon>
        <taxon>Mycenaceae</taxon>
        <taxon>Mycena</taxon>
    </lineage>
</organism>
<evidence type="ECO:0000256" key="7">
    <source>
        <dbReference type="ARBA" id="ARBA00023274"/>
    </source>
</evidence>
<evidence type="ECO:0000256" key="11">
    <source>
        <dbReference type="SAM" id="MobiDB-lite"/>
    </source>
</evidence>
<name>A0AAD7P2U5_9AGAR</name>
<keyword evidence="6 9" id="KW-0539">Nucleus</keyword>
<keyword evidence="13" id="KW-1185">Reference proteome</keyword>
<dbReference type="GO" id="GO:0005730">
    <property type="term" value="C:nucleolus"/>
    <property type="evidence" value="ECO:0007669"/>
    <property type="project" value="UniProtKB-SubCell"/>
</dbReference>
<gene>
    <name evidence="12" type="ORF">B0H16DRAFT_1755226</name>
</gene>
<evidence type="ECO:0000256" key="1">
    <source>
        <dbReference type="ARBA" id="ARBA00004604"/>
    </source>
</evidence>